<protein>
    <submittedName>
        <fullName evidence="2">Uncharacterized protein</fullName>
    </submittedName>
</protein>
<evidence type="ECO:0000256" key="1">
    <source>
        <dbReference type="SAM" id="Phobius"/>
    </source>
</evidence>
<accession>A0ABU7ZRH9</accession>
<gene>
    <name evidence="2" type="ORF">V6L76_16355</name>
</gene>
<dbReference type="EMBL" id="JBAKBE010000010">
    <property type="protein sequence ID" value="MEH0097834.1"/>
    <property type="molecule type" value="Genomic_DNA"/>
</dbReference>
<comment type="caution">
    <text evidence="2">The sequence shown here is derived from an EMBL/GenBank/DDBJ whole genome shotgun (WGS) entry which is preliminary data.</text>
</comment>
<keyword evidence="1" id="KW-0812">Transmembrane</keyword>
<feature type="transmembrane region" description="Helical" evidence="1">
    <location>
        <begin position="86"/>
        <end position="107"/>
    </location>
</feature>
<keyword evidence="1" id="KW-0472">Membrane</keyword>
<dbReference type="RefSeq" id="WP_334257565.1">
    <property type="nucleotide sequence ID" value="NZ_JBAKBE010000010.1"/>
</dbReference>
<organism evidence="2 3">
    <name type="scientific">Pannonibacter anstelovis</name>
    <dbReference type="NCBI Taxonomy" id="3121537"/>
    <lineage>
        <taxon>Bacteria</taxon>
        <taxon>Pseudomonadati</taxon>
        <taxon>Pseudomonadota</taxon>
        <taxon>Alphaproteobacteria</taxon>
        <taxon>Hyphomicrobiales</taxon>
        <taxon>Stappiaceae</taxon>
        <taxon>Pannonibacter</taxon>
    </lineage>
</organism>
<keyword evidence="1" id="KW-1133">Transmembrane helix</keyword>
<name>A0ABU7ZRH9_9HYPH</name>
<feature type="transmembrane region" description="Helical" evidence="1">
    <location>
        <begin position="32"/>
        <end position="53"/>
    </location>
</feature>
<evidence type="ECO:0000313" key="2">
    <source>
        <dbReference type="EMBL" id="MEH0097834.1"/>
    </source>
</evidence>
<keyword evidence="3" id="KW-1185">Reference proteome</keyword>
<reference evidence="2 3" key="1">
    <citation type="submission" date="2024-02" db="EMBL/GenBank/DDBJ databases">
        <title>A new putative Pannonibacter species isolated from two cases of bloodstream infections in paediatric patients.</title>
        <authorList>
            <person name="Castellana S."/>
            <person name="De Laurentiis V."/>
            <person name="Grassi M."/>
            <person name="De Leonardis F."/>
            <person name="Mosca A."/>
            <person name="De Carlo C."/>
            <person name="Sparapano E."/>
            <person name="Ronga L."/>
            <person name="Santacroce L."/>
            <person name="Chironna M."/>
            <person name="De Robertis A."/>
            <person name="Bianco A."/>
            <person name="Del Sambro L."/>
            <person name="Capozzi L."/>
            <person name="Parisi A."/>
        </authorList>
    </citation>
    <scope>NUCLEOTIDE SEQUENCE [LARGE SCALE GENOMIC DNA]</scope>
    <source>
        <strain evidence="2 3">Pt2</strain>
    </source>
</reference>
<proteinExistence type="predicted"/>
<sequence length="108" mass="12395">MRGMEHRGMARYRVGNRYLSEKEYQEEVDTKWAGGLFLFGLITVGIIVNKYLVDPEWHKTVRFFATAIPAIVSGIILALIRNIIIFMIGLLFVASALMWIYEIVMALI</sequence>
<feature type="transmembrane region" description="Helical" evidence="1">
    <location>
        <begin position="60"/>
        <end position="80"/>
    </location>
</feature>
<dbReference type="Proteomes" id="UP001380822">
    <property type="component" value="Unassembled WGS sequence"/>
</dbReference>
<evidence type="ECO:0000313" key="3">
    <source>
        <dbReference type="Proteomes" id="UP001380822"/>
    </source>
</evidence>